<name>A0A9D4DNM1_DREPO</name>
<organism evidence="1 2">
    <name type="scientific">Dreissena polymorpha</name>
    <name type="common">Zebra mussel</name>
    <name type="synonym">Mytilus polymorpha</name>
    <dbReference type="NCBI Taxonomy" id="45954"/>
    <lineage>
        <taxon>Eukaryota</taxon>
        <taxon>Metazoa</taxon>
        <taxon>Spiralia</taxon>
        <taxon>Lophotrochozoa</taxon>
        <taxon>Mollusca</taxon>
        <taxon>Bivalvia</taxon>
        <taxon>Autobranchia</taxon>
        <taxon>Heteroconchia</taxon>
        <taxon>Euheterodonta</taxon>
        <taxon>Imparidentia</taxon>
        <taxon>Neoheterodontei</taxon>
        <taxon>Myida</taxon>
        <taxon>Dreissenoidea</taxon>
        <taxon>Dreissenidae</taxon>
        <taxon>Dreissena</taxon>
    </lineage>
</organism>
<reference evidence="1" key="1">
    <citation type="journal article" date="2019" name="bioRxiv">
        <title>The Genome of the Zebra Mussel, Dreissena polymorpha: A Resource for Invasive Species Research.</title>
        <authorList>
            <person name="McCartney M.A."/>
            <person name="Auch B."/>
            <person name="Kono T."/>
            <person name="Mallez S."/>
            <person name="Zhang Y."/>
            <person name="Obille A."/>
            <person name="Becker A."/>
            <person name="Abrahante J.E."/>
            <person name="Garbe J."/>
            <person name="Badalamenti J.P."/>
            <person name="Herman A."/>
            <person name="Mangelson H."/>
            <person name="Liachko I."/>
            <person name="Sullivan S."/>
            <person name="Sone E.D."/>
            <person name="Koren S."/>
            <person name="Silverstein K.A.T."/>
            <person name="Beckman K.B."/>
            <person name="Gohl D.M."/>
        </authorList>
    </citation>
    <scope>NUCLEOTIDE SEQUENCE</scope>
    <source>
        <strain evidence="1">Duluth1</strain>
        <tissue evidence="1">Whole animal</tissue>
    </source>
</reference>
<gene>
    <name evidence="1" type="ORF">DPMN_185457</name>
</gene>
<dbReference type="AlphaFoldDB" id="A0A9D4DNM1"/>
<dbReference type="Proteomes" id="UP000828390">
    <property type="component" value="Unassembled WGS sequence"/>
</dbReference>
<proteinExistence type="predicted"/>
<evidence type="ECO:0000313" key="2">
    <source>
        <dbReference type="Proteomes" id="UP000828390"/>
    </source>
</evidence>
<protein>
    <submittedName>
        <fullName evidence="1">Uncharacterized protein</fullName>
    </submittedName>
</protein>
<keyword evidence="2" id="KW-1185">Reference proteome</keyword>
<reference evidence="1" key="2">
    <citation type="submission" date="2020-11" db="EMBL/GenBank/DDBJ databases">
        <authorList>
            <person name="McCartney M.A."/>
            <person name="Auch B."/>
            <person name="Kono T."/>
            <person name="Mallez S."/>
            <person name="Becker A."/>
            <person name="Gohl D.M."/>
            <person name="Silverstein K.A.T."/>
            <person name="Koren S."/>
            <person name="Bechman K.B."/>
            <person name="Herman A."/>
            <person name="Abrahante J.E."/>
            <person name="Garbe J."/>
        </authorList>
    </citation>
    <scope>NUCLEOTIDE SEQUENCE</scope>
    <source>
        <strain evidence="1">Duluth1</strain>
        <tissue evidence="1">Whole animal</tissue>
    </source>
</reference>
<dbReference type="EMBL" id="JAIWYP010000010">
    <property type="protein sequence ID" value="KAH3750919.1"/>
    <property type="molecule type" value="Genomic_DNA"/>
</dbReference>
<accession>A0A9D4DNM1</accession>
<sequence length="95" mass="10694">MWSRESFLPTHVIVDFMSKMRQIPLAQFSTLGGAINAVINSASRIRERPEYIHLVLDSHVEMSLKEGELLQRGEKATGTAIIDMSRDTAIPQQLN</sequence>
<comment type="caution">
    <text evidence="1">The sequence shown here is derived from an EMBL/GenBank/DDBJ whole genome shotgun (WGS) entry which is preliminary data.</text>
</comment>
<evidence type="ECO:0000313" key="1">
    <source>
        <dbReference type="EMBL" id="KAH3750919.1"/>
    </source>
</evidence>